<evidence type="ECO:0000256" key="3">
    <source>
        <dbReference type="PROSITE-ProRule" id="PRU10133"/>
    </source>
</evidence>
<dbReference type="HOGENOM" id="CLU_030988_0_0_1"/>
<dbReference type="Pfam" id="PF00179">
    <property type="entry name" value="UQ_con"/>
    <property type="match status" value="1"/>
</dbReference>
<dbReference type="SUPFAM" id="SSF54495">
    <property type="entry name" value="UBC-like"/>
    <property type="match status" value="1"/>
</dbReference>
<dbReference type="PROSITE" id="PS50127">
    <property type="entry name" value="UBC_2"/>
    <property type="match status" value="1"/>
</dbReference>
<evidence type="ECO:0000313" key="7">
    <source>
        <dbReference type="Proteomes" id="UP000019376"/>
    </source>
</evidence>
<accession>S7ZAH2</accession>
<feature type="compositionally biased region" description="Polar residues" evidence="4">
    <location>
        <begin position="216"/>
        <end position="227"/>
    </location>
</feature>
<dbReference type="SMART" id="SM00212">
    <property type="entry name" value="UBCc"/>
    <property type="match status" value="1"/>
</dbReference>
<protein>
    <recommendedName>
        <fullName evidence="5">UBC core domain-containing protein</fullName>
    </recommendedName>
</protein>
<feature type="compositionally biased region" description="Basic and acidic residues" evidence="4">
    <location>
        <begin position="364"/>
        <end position="385"/>
    </location>
</feature>
<feature type="compositionally biased region" description="Low complexity" evidence="4">
    <location>
        <begin position="394"/>
        <end position="413"/>
    </location>
</feature>
<name>S7ZAH2_PENO1</name>
<evidence type="ECO:0000259" key="5">
    <source>
        <dbReference type="PROSITE" id="PS50127"/>
    </source>
</evidence>
<reference evidence="6 7" key="1">
    <citation type="journal article" date="2013" name="PLoS ONE">
        <title>Genomic and secretomic analyses reveal unique features of the lignocellulolytic enzyme system of Penicillium decumbens.</title>
        <authorList>
            <person name="Liu G."/>
            <person name="Zhang L."/>
            <person name="Wei X."/>
            <person name="Zou G."/>
            <person name="Qin Y."/>
            <person name="Ma L."/>
            <person name="Li J."/>
            <person name="Zheng H."/>
            <person name="Wang S."/>
            <person name="Wang C."/>
            <person name="Xun L."/>
            <person name="Zhao G.-P."/>
            <person name="Zhou Z."/>
            <person name="Qu Y."/>
        </authorList>
    </citation>
    <scope>NUCLEOTIDE SEQUENCE [LARGE SCALE GENOMIC DNA]</scope>
    <source>
        <strain evidence="7">114-2 / CGMCC 5302</strain>
    </source>
</reference>
<keyword evidence="1" id="KW-0808">Transferase</keyword>
<keyword evidence="7" id="KW-1185">Reference proteome</keyword>
<dbReference type="Proteomes" id="UP000019376">
    <property type="component" value="Unassembled WGS sequence"/>
</dbReference>
<dbReference type="PROSITE" id="PS00183">
    <property type="entry name" value="UBC_1"/>
    <property type="match status" value="1"/>
</dbReference>
<dbReference type="InterPro" id="IPR023313">
    <property type="entry name" value="UBQ-conjugating_AS"/>
</dbReference>
<organism evidence="6 7">
    <name type="scientific">Penicillium oxalicum (strain 114-2 / CGMCC 5302)</name>
    <name type="common">Penicillium decumbens</name>
    <dbReference type="NCBI Taxonomy" id="933388"/>
    <lineage>
        <taxon>Eukaryota</taxon>
        <taxon>Fungi</taxon>
        <taxon>Dikarya</taxon>
        <taxon>Ascomycota</taxon>
        <taxon>Pezizomycotina</taxon>
        <taxon>Eurotiomycetes</taxon>
        <taxon>Eurotiomycetidae</taxon>
        <taxon>Eurotiales</taxon>
        <taxon>Aspergillaceae</taxon>
        <taxon>Penicillium</taxon>
    </lineage>
</organism>
<feature type="active site" description="Glycyl thioester intermediate" evidence="3">
    <location>
        <position position="95"/>
    </location>
</feature>
<feature type="compositionally biased region" description="Basic residues" evidence="4">
    <location>
        <begin position="454"/>
        <end position="463"/>
    </location>
</feature>
<gene>
    <name evidence="6" type="ORF">PDE_00620</name>
</gene>
<feature type="compositionally biased region" description="Low complexity" evidence="4">
    <location>
        <begin position="332"/>
        <end position="345"/>
    </location>
</feature>
<feature type="region of interest" description="Disordered" evidence="4">
    <location>
        <begin position="165"/>
        <end position="233"/>
    </location>
</feature>
<dbReference type="EMBL" id="KB644408">
    <property type="protein sequence ID" value="EPS25686.1"/>
    <property type="molecule type" value="Genomic_DNA"/>
</dbReference>
<dbReference type="InterPro" id="IPR016135">
    <property type="entry name" value="UBQ-conjugating_enzyme/RWD"/>
</dbReference>
<feature type="compositionally biased region" description="Basic and acidic residues" evidence="4">
    <location>
        <begin position="428"/>
        <end position="440"/>
    </location>
</feature>
<proteinExistence type="predicted"/>
<dbReference type="eggNOG" id="KOG0423">
    <property type="taxonomic scope" value="Eukaryota"/>
</dbReference>
<keyword evidence="2" id="KW-0833">Ubl conjugation pathway</keyword>
<dbReference type="OrthoDB" id="10069349at2759"/>
<dbReference type="Gene3D" id="3.10.110.10">
    <property type="entry name" value="Ubiquitin Conjugating Enzyme"/>
    <property type="match status" value="1"/>
</dbReference>
<dbReference type="PhylomeDB" id="S7ZAH2"/>
<sequence length="463" mass="50606">MMSNLRRLTADHAALHGDRLPPYYLLPPDDTHFASADDLSQLNILITGPPGTPYSEGLWRLHLKIPKDYPKSPPKAVFRTKIWHPNVEEMTGAVCVDTLKRDWQSKLTLRDVLVTISCLLIHPNPDSALNATAGTLLREDFSAFAHQAKLLTSIHAPIQPAMRAAVKRARDRGEESASSLLDGEDVRDSRPRKQPRLALSGARQTTDRESLPENPFRSNAGSSSQATAPDAHRHSGLDDAVMADIESDTECLSGSSKENVPCSDVPTPLRAPPPTPVRSSPIKRPLSVIATSDPDDSDVERVLVRDSSEYSESEDETGYMAPSARNIRANVASSRLSPSPRRAAPMMDFSRERSSPLRLRGTRQIREEVVPDRTRSNTGGKENRDTTGFGAKIPLRTSTTPFTSSPNSSAPSSVENPFVVPLPPPVRETTRKPSKVEGNQKKAALPRNGAGPKSKGRMGVRRL</sequence>
<dbReference type="CDD" id="cd23804">
    <property type="entry name" value="UBCc_UBE2S"/>
    <property type="match status" value="1"/>
</dbReference>
<dbReference type="FunFam" id="3.10.110.10:FF:000077">
    <property type="entry name" value="Ubiquitin conjugating enzyme E2"/>
    <property type="match status" value="1"/>
</dbReference>
<evidence type="ECO:0000256" key="2">
    <source>
        <dbReference type="ARBA" id="ARBA00022786"/>
    </source>
</evidence>
<feature type="domain" description="UBC core" evidence="5">
    <location>
        <begin position="3"/>
        <end position="157"/>
    </location>
</feature>
<dbReference type="GO" id="GO:0016740">
    <property type="term" value="F:transferase activity"/>
    <property type="evidence" value="ECO:0007669"/>
    <property type="project" value="UniProtKB-KW"/>
</dbReference>
<dbReference type="InterPro" id="IPR000608">
    <property type="entry name" value="UBC"/>
</dbReference>
<evidence type="ECO:0000313" key="6">
    <source>
        <dbReference type="EMBL" id="EPS25686.1"/>
    </source>
</evidence>
<dbReference type="STRING" id="933388.S7ZAH2"/>
<feature type="region of interest" description="Disordered" evidence="4">
    <location>
        <begin position="249"/>
        <end position="463"/>
    </location>
</feature>
<dbReference type="PANTHER" id="PTHR24068">
    <property type="entry name" value="UBIQUITIN-CONJUGATING ENZYME E2"/>
    <property type="match status" value="1"/>
</dbReference>
<dbReference type="AlphaFoldDB" id="S7ZAH2"/>
<feature type="compositionally biased region" description="Basic and acidic residues" evidence="4">
    <location>
        <begin position="299"/>
        <end position="308"/>
    </location>
</feature>
<evidence type="ECO:0000256" key="1">
    <source>
        <dbReference type="ARBA" id="ARBA00022679"/>
    </source>
</evidence>
<evidence type="ECO:0000256" key="4">
    <source>
        <dbReference type="SAM" id="MobiDB-lite"/>
    </source>
</evidence>